<comment type="caution">
    <text evidence="1">The sequence shown here is derived from an EMBL/GenBank/DDBJ whole genome shotgun (WGS) entry which is preliminary data.</text>
</comment>
<sequence>MRSITDSLQNSAALLANVEARLAAARRAGGLPDLGETPLPPATLDSRAGDLGALLVGMKHAVAALKSANHGVLAIQALVGGLAELAEAAASGARPLDQAATLYDAELARLDQIAEATCYGRTQLIDGSDPEALTVLFNGTSASTTPRTLPELALTAAGLGLTPAATAWTGPEGAAASRQELAQAATTLAEAAASLTQALGTVQIRQDFTSQLIATLRTVTHPDPDAAGRKPPALQSLAPAAQANQAVLRLFT</sequence>
<name>A0ABW5C6E2_9PROT</name>
<dbReference type="RefSeq" id="WP_377313671.1">
    <property type="nucleotide sequence ID" value="NZ_JBHUIY010000002.1"/>
</dbReference>
<dbReference type="EMBL" id="JBHUIY010000002">
    <property type="protein sequence ID" value="MFD2232398.1"/>
    <property type="molecule type" value="Genomic_DNA"/>
</dbReference>
<evidence type="ECO:0000313" key="1">
    <source>
        <dbReference type="EMBL" id="MFD2232398.1"/>
    </source>
</evidence>
<evidence type="ECO:0000313" key="2">
    <source>
        <dbReference type="Proteomes" id="UP001597296"/>
    </source>
</evidence>
<protein>
    <recommendedName>
        <fullName evidence="3">Flagellin</fullName>
    </recommendedName>
</protein>
<gene>
    <name evidence="1" type="ORF">ACFSNB_01120</name>
</gene>
<keyword evidence="2" id="KW-1185">Reference proteome</keyword>
<dbReference type="Proteomes" id="UP001597296">
    <property type="component" value="Unassembled WGS sequence"/>
</dbReference>
<organism evidence="1 2">
    <name type="scientific">Phaeospirillum tilakii</name>
    <dbReference type="NCBI Taxonomy" id="741673"/>
    <lineage>
        <taxon>Bacteria</taxon>
        <taxon>Pseudomonadati</taxon>
        <taxon>Pseudomonadota</taxon>
        <taxon>Alphaproteobacteria</taxon>
        <taxon>Rhodospirillales</taxon>
        <taxon>Rhodospirillaceae</taxon>
        <taxon>Phaeospirillum</taxon>
    </lineage>
</organism>
<evidence type="ECO:0008006" key="3">
    <source>
        <dbReference type="Google" id="ProtNLM"/>
    </source>
</evidence>
<accession>A0ABW5C6E2</accession>
<proteinExistence type="predicted"/>
<reference evidence="2" key="1">
    <citation type="journal article" date="2019" name="Int. J. Syst. Evol. Microbiol.">
        <title>The Global Catalogue of Microorganisms (GCM) 10K type strain sequencing project: providing services to taxonomists for standard genome sequencing and annotation.</title>
        <authorList>
            <consortium name="The Broad Institute Genomics Platform"/>
            <consortium name="The Broad Institute Genome Sequencing Center for Infectious Disease"/>
            <person name="Wu L."/>
            <person name="Ma J."/>
        </authorList>
    </citation>
    <scope>NUCLEOTIDE SEQUENCE [LARGE SCALE GENOMIC DNA]</scope>
    <source>
        <strain evidence="2">KCTC 15012</strain>
    </source>
</reference>